<keyword evidence="3" id="KW-1185">Reference proteome</keyword>
<protein>
    <submittedName>
        <fullName evidence="2">Uncharacterized protein</fullName>
    </submittedName>
</protein>
<dbReference type="AlphaFoldDB" id="A0AAD1Y091"/>
<evidence type="ECO:0000313" key="2">
    <source>
        <dbReference type="EMBL" id="CAI2382259.1"/>
    </source>
</evidence>
<dbReference type="EMBL" id="CAMPGE010024419">
    <property type="protein sequence ID" value="CAI2382259.1"/>
    <property type="molecule type" value="Genomic_DNA"/>
</dbReference>
<sequence>MRIALALLAVLCIVGTVVAYTKLQYNNGDEILRRLQLYDGKTYVLFFYDAPGANRDLRTTNDYYKDRLRSEILEPNPDEPTEYIYAEIDATDYYGNGYLVDRLNVTRDSLKEKPNIVVMKDGKGNVIYGPTAMNSVQTSLEKLSQPPE</sequence>
<dbReference type="Proteomes" id="UP001295684">
    <property type="component" value="Unassembled WGS sequence"/>
</dbReference>
<feature type="chain" id="PRO_5042277467" evidence="1">
    <location>
        <begin position="20"/>
        <end position="148"/>
    </location>
</feature>
<proteinExistence type="predicted"/>
<name>A0AAD1Y091_EUPCR</name>
<evidence type="ECO:0000256" key="1">
    <source>
        <dbReference type="SAM" id="SignalP"/>
    </source>
</evidence>
<reference evidence="2" key="1">
    <citation type="submission" date="2023-07" db="EMBL/GenBank/DDBJ databases">
        <authorList>
            <consortium name="AG Swart"/>
            <person name="Singh M."/>
            <person name="Singh A."/>
            <person name="Seah K."/>
            <person name="Emmerich C."/>
        </authorList>
    </citation>
    <scope>NUCLEOTIDE SEQUENCE</scope>
    <source>
        <strain evidence="2">DP1</strain>
    </source>
</reference>
<feature type="signal peptide" evidence="1">
    <location>
        <begin position="1"/>
        <end position="19"/>
    </location>
</feature>
<evidence type="ECO:0000313" key="3">
    <source>
        <dbReference type="Proteomes" id="UP001295684"/>
    </source>
</evidence>
<accession>A0AAD1Y091</accession>
<gene>
    <name evidence="2" type="ORF">ECRASSUSDP1_LOCUS23729</name>
</gene>
<keyword evidence="1" id="KW-0732">Signal</keyword>
<organism evidence="2 3">
    <name type="scientific">Euplotes crassus</name>
    <dbReference type="NCBI Taxonomy" id="5936"/>
    <lineage>
        <taxon>Eukaryota</taxon>
        <taxon>Sar</taxon>
        <taxon>Alveolata</taxon>
        <taxon>Ciliophora</taxon>
        <taxon>Intramacronucleata</taxon>
        <taxon>Spirotrichea</taxon>
        <taxon>Hypotrichia</taxon>
        <taxon>Euplotida</taxon>
        <taxon>Euplotidae</taxon>
        <taxon>Moneuplotes</taxon>
    </lineage>
</organism>
<comment type="caution">
    <text evidence="2">The sequence shown here is derived from an EMBL/GenBank/DDBJ whole genome shotgun (WGS) entry which is preliminary data.</text>
</comment>